<feature type="transmembrane region" description="Helical" evidence="3">
    <location>
        <begin position="228"/>
        <end position="248"/>
    </location>
</feature>
<feature type="transmembrane region" description="Helical" evidence="3">
    <location>
        <begin position="268"/>
        <end position="291"/>
    </location>
</feature>
<evidence type="ECO:0000313" key="7">
    <source>
        <dbReference type="Proteomes" id="UP000774570"/>
    </source>
</evidence>
<evidence type="ECO:0000259" key="5">
    <source>
        <dbReference type="Pfam" id="PF26629"/>
    </source>
</evidence>
<dbReference type="CDD" id="cd04179">
    <property type="entry name" value="DPM_DPG-synthase_like"/>
    <property type="match status" value="1"/>
</dbReference>
<keyword evidence="3" id="KW-0812">Transmembrane</keyword>
<dbReference type="InterPro" id="IPR058718">
    <property type="entry name" value="Agl6_TM_C"/>
</dbReference>
<accession>A0ABS7FQ05</accession>
<comment type="similarity">
    <text evidence="1">Belongs to the glycosyltransferase 2 family.</text>
</comment>
<evidence type="ECO:0000313" key="6">
    <source>
        <dbReference type="EMBL" id="MBW8481647.1"/>
    </source>
</evidence>
<dbReference type="RefSeq" id="WP_220163496.1">
    <property type="nucleotide sequence ID" value="NZ_JAIBOA010000002.1"/>
</dbReference>
<dbReference type="PANTHER" id="PTHR48090">
    <property type="entry name" value="UNDECAPRENYL-PHOSPHATE 4-DEOXY-4-FORMAMIDO-L-ARABINOSE TRANSFERASE-RELATED"/>
    <property type="match status" value="1"/>
</dbReference>
<dbReference type="InterPro" id="IPR050256">
    <property type="entry name" value="Glycosyltransferase_2"/>
</dbReference>
<dbReference type="SUPFAM" id="SSF53448">
    <property type="entry name" value="Nucleotide-diphospho-sugar transferases"/>
    <property type="match status" value="1"/>
</dbReference>
<evidence type="ECO:0000256" key="2">
    <source>
        <dbReference type="SAM" id="MobiDB-lite"/>
    </source>
</evidence>
<feature type="domain" description="Glycosyltransferase 2-like" evidence="4">
    <location>
        <begin position="4"/>
        <end position="163"/>
    </location>
</feature>
<feature type="domain" description="Low-salt glycan biosynthesis hexosyltransferase Agl6 C-terminal transmembrane region" evidence="5">
    <location>
        <begin position="283"/>
        <end position="376"/>
    </location>
</feature>
<keyword evidence="3" id="KW-0472">Membrane</keyword>
<evidence type="ECO:0000256" key="3">
    <source>
        <dbReference type="SAM" id="Phobius"/>
    </source>
</evidence>
<dbReference type="Gene3D" id="3.90.550.10">
    <property type="entry name" value="Spore Coat Polysaccharide Biosynthesis Protein SpsA, Chain A"/>
    <property type="match status" value="1"/>
</dbReference>
<dbReference type="InterPro" id="IPR029044">
    <property type="entry name" value="Nucleotide-diphossugar_trans"/>
</dbReference>
<dbReference type="EMBL" id="JAIBOA010000002">
    <property type="protein sequence ID" value="MBW8481647.1"/>
    <property type="molecule type" value="Genomic_DNA"/>
</dbReference>
<dbReference type="Proteomes" id="UP000774570">
    <property type="component" value="Unassembled WGS sequence"/>
</dbReference>
<keyword evidence="7" id="KW-1185">Reference proteome</keyword>
<gene>
    <name evidence="6" type="ORF">K1Y72_04635</name>
</gene>
<sequence>MELTVVMPCLNEAETVETCVRKAVACLAEHGIDGEVLVADNGSTDGSQALAEAAGARVVHVTSKGYGNALLGGIRAARGEYVIMGDADDSYDFTSLLPFVEELRAGADLVMGNRFKGGIAKGAMPPLHRYLGNPVLSFVGRLFFKSRIGDFHCGLRGFRRDVALSLGLQSSGMEFASELVVKFTTFGYKVTEVPTTLAVDGRSRPPHLNTWRDGWRHLRFLMLYSPRWLFLIPGLLLMALGLAAGIALSTGPVTVGEIAFDVDTLVGASAMMVIGFQAVLFALFTKSYGVAEGFLPPTDRMRSFLRSWSLERGLIISGVLAVAGLAGLVASVAHWKLRSFGELDPRESLRLVVPSATALMMSFQALLGTFFLSILNIRRASHPATEPGAADESTVQDALHARPAAPAAPAAEPAADAAGLGGRD</sequence>
<reference evidence="6 7" key="1">
    <citation type="submission" date="2021-07" db="EMBL/GenBank/DDBJ databases">
        <title>Actinomadura sp. PM05-2 isolated from lichen.</title>
        <authorList>
            <person name="Somphong A."/>
            <person name="Phongsopitanun W."/>
            <person name="Tanasupawat S."/>
            <person name="Peongsungnone V."/>
        </authorList>
    </citation>
    <scope>NUCLEOTIDE SEQUENCE [LARGE SCALE GENOMIC DNA]</scope>
    <source>
        <strain evidence="6 7">PM05-2</strain>
    </source>
</reference>
<protein>
    <submittedName>
        <fullName evidence="6">Glycosyltransferase family 2 protein</fullName>
    </submittedName>
</protein>
<feature type="compositionally biased region" description="Low complexity" evidence="2">
    <location>
        <begin position="401"/>
        <end position="418"/>
    </location>
</feature>
<evidence type="ECO:0000259" key="4">
    <source>
        <dbReference type="Pfam" id="PF00535"/>
    </source>
</evidence>
<proteinExistence type="inferred from homology"/>
<dbReference type="Pfam" id="PF00535">
    <property type="entry name" value="Glycos_transf_2"/>
    <property type="match status" value="1"/>
</dbReference>
<feature type="transmembrane region" description="Helical" evidence="3">
    <location>
        <begin position="355"/>
        <end position="375"/>
    </location>
</feature>
<keyword evidence="3" id="KW-1133">Transmembrane helix</keyword>
<evidence type="ECO:0000256" key="1">
    <source>
        <dbReference type="ARBA" id="ARBA00006739"/>
    </source>
</evidence>
<comment type="caution">
    <text evidence="6">The sequence shown here is derived from an EMBL/GenBank/DDBJ whole genome shotgun (WGS) entry which is preliminary data.</text>
</comment>
<feature type="transmembrane region" description="Helical" evidence="3">
    <location>
        <begin position="312"/>
        <end position="335"/>
    </location>
</feature>
<dbReference type="Pfam" id="PF26629">
    <property type="entry name" value="GT2_TM_C"/>
    <property type="match status" value="1"/>
</dbReference>
<feature type="region of interest" description="Disordered" evidence="2">
    <location>
        <begin position="385"/>
        <end position="424"/>
    </location>
</feature>
<dbReference type="InterPro" id="IPR001173">
    <property type="entry name" value="Glyco_trans_2-like"/>
</dbReference>
<organism evidence="6 7">
    <name type="scientific">Actinomadura parmotrematis</name>
    <dbReference type="NCBI Taxonomy" id="2864039"/>
    <lineage>
        <taxon>Bacteria</taxon>
        <taxon>Bacillati</taxon>
        <taxon>Actinomycetota</taxon>
        <taxon>Actinomycetes</taxon>
        <taxon>Streptosporangiales</taxon>
        <taxon>Thermomonosporaceae</taxon>
        <taxon>Actinomadura</taxon>
    </lineage>
</organism>
<dbReference type="PANTHER" id="PTHR48090:SF7">
    <property type="entry name" value="RFBJ PROTEIN"/>
    <property type="match status" value="1"/>
</dbReference>
<name>A0ABS7FQ05_9ACTN</name>